<accession>A0A3P8FHK3</accession>
<proteinExistence type="predicted"/>
<sequence>MSEECFSRICLYDIFISVSTHCTRDFFSSGDKLLLISESRVVNSSTVISPFSTALSKRLFMAEKWQFKVDISGEN</sequence>
<reference evidence="1 2" key="1">
    <citation type="submission" date="2018-11" db="EMBL/GenBank/DDBJ databases">
        <authorList>
            <consortium name="Pathogen Informatics"/>
        </authorList>
    </citation>
    <scope>NUCLEOTIDE SEQUENCE [LARGE SCALE GENOMIC DNA]</scope>
    <source>
        <strain evidence="1 2">Zambia</strain>
    </source>
</reference>
<evidence type="ECO:0000313" key="1">
    <source>
        <dbReference type="EMBL" id="VDP54685.1"/>
    </source>
</evidence>
<protein>
    <submittedName>
        <fullName evidence="1">Uncharacterized protein</fullName>
    </submittedName>
</protein>
<name>A0A3P8FHK3_9TREM</name>
<organism evidence="1 2">
    <name type="scientific">Schistosoma margrebowiei</name>
    <dbReference type="NCBI Taxonomy" id="48269"/>
    <lineage>
        <taxon>Eukaryota</taxon>
        <taxon>Metazoa</taxon>
        <taxon>Spiralia</taxon>
        <taxon>Lophotrochozoa</taxon>
        <taxon>Platyhelminthes</taxon>
        <taxon>Trematoda</taxon>
        <taxon>Digenea</taxon>
        <taxon>Strigeidida</taxon>
        <taxon>Schistosomatoidea</taxon>
        <taxon>Schistosomatidae</taxon>
        <taxon>Schistosoma</taxon>
    </lineage>
</organism>
<gene>
    <name evidence="1" type="ORF">SMRZ_LOCUS25300</name>
</gene>
<evidence type="ECO:0000313" key="2">
    <source>
        <dbReference type="Proteomes" id="UP000277204"/>
    </source>
</evidence>
<dbReference type="EMBL" id="UZAI01021173">
    <property type="protein sequence ID" value="VDP54685.1"/>
    <property type="molecule type" value="Genomic_DNA"/>
</dbReference>
<dbReference type="AlphaFoldDB" id="A0A3P8FHK3"/>
<dbReference type="Proteomes" id="UP000277204">
    <property type="component" value="Unassembled WGS sequence"/>
</dbReference>
<keyword evidence="2" id="KW-1185">Reference proteome</keyword>